<feature type="compositionally biased region" description="Basic and acidic residues" evidence="1">
    <location>
        <begin position="200"/>
        <end position="215"/>
    </location>
</feature>
<dbReference type="InterPro" id="IPR040412">
    <property type="entry name" value="At1g65710-like"/>
</dbReference>
<dbReference type="Gramene" id="OE9A101349T1">
    <property type="protein sequence ID" value="OE9A101349C1"/>
    <property type="gene ID" value="OE9A101349"/>
</dbReference>
<feature type="compositionally biased region" description="Basic and acidic residues" evidence="1">
    <location>
        <begin position="141"/>
        <end position="158"/>
    </location>
</feature>
<feature type="compositionally biased region" description="Low complexity" evidence="1">
    <location>
        <begin position="1"/>
        <end position="20"/>
    </location>
</feature>
<comment type="caution">
    <text evidence="2">The sequence shown here is derived from an EMBL/GenBank/DDBJ whole genome shotgun (WGS) entry which is preliminary data.</text>
</comment>
<protein>
    <submittedName>
        <fullName evidence="2">Uncharacterized protein</fullName>
    </submittedName>
</protein>
<feature type="compositionally biased region" description="Polar residues" evidence="1">
    <location>
        <begin position="593"/>
        <end position="630"/>
    </location>
</feature>
<organism evidence="2 3">
    <name type="scientific">Olea europaea subsp. europaea</name>
    <dbReference type="NCBI Taxonomy" id="158383"/>
    <lineage>
        <taxon>Eukaryota</taxon>
        <taxon>Viridiplantae</taxon>
        <taxon>Streptophyta</taxon>
        <taxon>Embryophyta</taxon>
        <taxon>Tracheophyta</taxon>
        <taxon>Spermatophyta</taxon>
        <taxon>Magnoliopsida</taxon>
        <taxon>eudicotyledons</taxon>
        <taxon>Gunneridae</taxon>
        <taxon>Pentapetalae</taxon>
        <taxon>asterids</taxon>
        <taxon>lamiids</taxon>
        <taxon>Lamiales</taxon>
        <taxon>Oleaceae</taxon>
        <taxon>Oleeae</taxon>
        <taxon>Olea</taxon>
    </lineage>
</organism>
<evidence type="ECO:0000256" key="1">
    <source>
        <dbReference type="SAM" id="MobiDB-lite"/>
    </source>
</evidence>
<dbReference type="EMBL" id="CACTIH010001821">
    <property type="protein sequence ID" value="CAA2964250.1"/>
    <property type="molecule type" value="Genomic_DNA"/>
</dbReference>
<keyword evidence="3" id="KW-1185">Reference proteome</keyword>
<feature type="region of interest" description="Disordered" evidence="1">
    <location>
        <begin position="528"/>
        <end position="554"/>
    </location>
</feature>
<feature type="region of interest" description="Disordered" evidence="1">
    <location>
        <begin position="585"/>
        <end position="664"/>
    </location>
</feature>
<feature type="region of interest" description="Disordered" evidence="1">
    <location>
        <begin position="141"/>
        <end position="261"/>
    </location>
</feature>
<feature type="compositionally biased region" description="Low complexity" evidence="1">
    <location>
        <begin position="234"/>
        <end position="250"/>
    </location>
</feature>
<feature type="compositionally biased region" description="Polar residues" evidence="1">
    <location>
        <begin position="326"/>
        <end position="346"/>
    </location>
</feature>
<dbReference type="PANTHER" id="PTHR34367">
    <property type="entry name" value="OS02G0734667 PROTEIN"/>
    <property type="match status" value="1"/>
</dbReference>
<feature type="region of interest" description="Disordered" evidence="1">
    <location>
        <begin position="297"/>
        <end position="359"/>
    </location>
</feature>
<proteinExistence type="predicted"/>
<reference evidence="2 3" key="1">
    <citation type="submission" date="2019-12" db="EMBL/GenBank/DDBJ databases">
        <authorList>
            <person name="Alioto T."/>
            <person name="Alioto T."/>
            <person name="Gomez Garrido J."/>
        </authorList>
    </citation>
    <scope>NUCLEOTIDE SEQUENCE [LARGE SCALE GENOMIC DNA]</scope>
</reference>
<dbReference type="Gramene" id="OE9A101349T2">
    <property type="protein sequence ID" value="OE9A101349C2"/>
    <property type="gene ID" value="OE9A101349"/>
</dbReference>
<gene>
    <name evidence="2" type="ORF">OLEA9_A101349</name>
</gene>
<dbReference type="OrthoDB" id="1927466at2759"/>
<feature type="region of interest" description="Disordered" evidence="1">
    <location>
        <begin position="394"/>
        <end position="414"/>
    </location>
</feature>
<sequence length="664" mass="71742">MGGCLSKKSTSASSPSVLLKPSEEVKSDTGVEKKKKAEQETVKKEIFIIKHRKSHENERRFEDEESKAKNGELVNSYGITGAAPVRTSSCTKEELDAILLQCGRLSRSSSTGKTAISGSGGSSENGVINLQKGRKCIGSKRSFDFDNENGREGQDTDVKNVVNGDDGGMVGGRESRHRRRPSQAVEVGSSSQGGMRRRTPSRERDQARSGSRERGGSGSGGRRVSRSPGRRSESPITSSSTANSSSANANGDRGNRPGKMVSVPATVSSLAMDKSNNAASGEPNMTTAVKRIQVKRNVGADGAAGSRTSASPRAQSPARANARVCNENQNINPGQNHQQLVSLSRSNSRKAEHSPCRRNPLSEIDTNVIVEHMPSSPGIKTKNKVLSQATVKKPNADNNRGVQGGKNKPDNSLTNVNCKAKEKSQLMAKETTEAYGLASNVALNFVISGTEHLKPLVKTRSRSSRLSRDLDIKLEELSNPTPSYTALLLEDIHNFHQTNNTPPTFSLPPCLTKACSILEAVADLNSTTSSNLSSTFSDEKRRNPLSEKFTKHDGKDPCVESEVAVYDDLMEPSYQKYVSVRDAVGAESEQRESSGSNSFISSQRHQDSSSWEPISADSTDGRTSSRSNIRLTDRSPLGFQRHAVSETTRDVDFTGKSKHKEDGF</sequence>
<feature type="compositionally biased region" description="Basic and acidic residues" evidence="1">
    <location>
        <begin position="643"/>
        <end position="664"/>
    </location>
</feature>
<dbReference type="AlphaFoldDB" id="A0A8S0QAU3"/>
<accession>A0A8S0QAU3</accession>
<feature type="compositionally biased region" description="Low complexity" evidence="1">
    <location>
        <begin position="306"/>
        <end position="323"/>
    </location>
</feature>
<feature type="compositionally biased region" description="Basic and acidic residues" evidence="1">
    <location>
        <begin position="21"/>
        <end position="38"/>
    </location>
</feature>
<feature type="region of interest" description="Disordered" evidence="1">
    <location>
        <begin position="1"/>
        <end position="38"/>
    </location>
</feature>
<evidence type="ECO:0000313" key="2">
    <source>
        <dbReference type="EMBL" id="CAA2964250.1"/>
    </source>
</evidence>
<dbReference type="Proteomes" id="UP000594638">
    <property type="component" value="Unassembled WGS sequence"/>
</dbReference>
<evidence type="ECO:0000313" key="3">
    <source>
        <dbReference type="Proteomes" id="UP000594638"/>
    </source>
</evidence>
<feature type="compositionally biased region" description="Basic and acidic residues" evidence="1">
    <location>
        <begin position="537"/>
        <end position="554"/>
    </location>
</feature>
<feature type="region of interest" description="Disordered" evidence="1">
    <location>
        <begin position="108"/>
        <end position="127"/>
    </location>
</feature>
<dbReference type="PANTHER" id="PTHR34367:SF1">
    <property type="entry name" value="OS04G0528600 PROTEIN"/>
    <property type="match status" value="1"/>
</dbReference>
<feature type="compositionally biased region" description="Polar residues" evidence="1">
    <location>
        <begin position="108"/>
        <end position="117"/>
    </location>
</feature>
<name>A0A8S0QAU3_OLEEU</name>